<evidence type="ECO:0000313" key="2">
    <source>
        <dbReference type="EMBL" id="CAI5773053.1"/>
    </source>
</evidence>
<dbReference type="Proteomes" id="UP001178461">
    <property type="component" value="Chromosome 4"/>
</dbReference>
<proteinExistence type="predicted"/>
<gene>
    <name evidence="2" type="ORF">PODLI_1B002578</name>
</gene>
<dbReference type="AlphaFoldDB" id="A0AA35K9J5"/>
<dbReference type="EMBL" id="OX395129">
    <property type="protein sequence ID" value="CAI5773053.1"/>
    <property type="molecule type" value="Genomic_DNA"/>
</dbReference>
<organism evidence="2 3">
    <name type="scientific">Podarcis lilfordi</name>
    <name type="common">Lilford's wall lizard</name>
    <dbReference type="NCBI Taxonomy" id="74358"/>
    <lineage>
        <taxon>Eukaryota</taxon>
        <taxon>Metazoa</taxon>
        <taxon>Chordata</taxon>
        <taxon>Craniata</taxon>
        <taxon>Vertebrata</taxon>
        <taxon>Euteleostomi</taxon>
        <taxon>Lepidosauria</taxon>
        <taxon>Squamata</taxon>
        <taxon>Bifurcata</taxon>
        <taxon>Unidentata</taxon>
        <taxon>Episquamata</taxon>
        <taxon>Laterata</taxon>
        <taxon>Lacertibaenia</taxon>
        <taxon>Lacertidae</taxon>
        <taxon>Podarcis</taxon>
    </lineage>
</organism>
<evidence type="ECO:0000256" key="1">
    <source>
        <dbReference type="SAM" id="MobiDB-lite"/>
    </source>
</evidence>
<reference evidence="2" key="1">
    <citation type="submission" date="2022-12" db="EMBL/GenBank/DDBJ databases">
        <authorList>
            <person name="Alioto T."/>
            <person name="Alioto T."/>
            <person name="Gomez Garrido J."/>
        </authorList>
    </citation>
    <scope>NUCLEOTIDE SEQUENCE</scope>
</reference>
<keyword evidence="3" id="KW-1185">Reference proteome</keyword>
<protein>
    <submittedName>
        <fullName evidence="2">Uncharacterized protein</fullName>
    </submittedName>
</protein>
<name>A0AA35K9J5_9SAUR</name>
<evidence type="ECO:0000313" key="3">
    <source>
        <dbReference type="Proteomes" id="UP001178461"/>
    </source>
</evidence>
<feature type="region of interest" description="Disordered" evidence="1">
    <location>
        <begin position="20"/>
        <end position="66"/>
    </location>
</feature>
<accession>A0AA35K9J5</accession>
<sequence length="212" mass="23600">MVVGGGRSVRVSVVGGGFGLIPEAPSNQRRPGGRRVKEPRGASARFPRTSFQRRSSGLSRERGRDALGLPEPVGAFSGVKPPLWSAGLLRSGSCSFEQTPPESLRGNRGSFMVWGFRSEKCPATWHWSPGSCDKDKTASPQQEEEQRWQDQVDSCNACLPLIVQLERHEFKSQRRLVRMRRPRTPCFVLTFLLSSKCTVTRRRQGQCRGSSV</sequence>